<organism evidence="2 3">
    <name type="scientific">Roseiterribacter gracilis</name>
    <dbReference type="NCBI Taxonomy" id="2812848"/>
    <lineage>
        <taxon>Bacteria</taxon>
        <taxon>Pseudomonadati</taxon>
        <taxon>Pseudomonadota</taxon>
        <taxon>Alphaproteobacteria</taxon>
        <taxon>Rhodospirillales</taxon>
        <taxon>Roseiterribacteraceae</taxon>
        <taxon>Roseiterribacter</taxon>
    </lineage>
</organism>
<evidence type="ECO:0008006" key="4">
    <source>
        <dbReference type="Google" id="ProtNLM"/>
    </source>
</evidence>
<dbReference type="SUPFAM" id="SSF54427">
    <property type="entry name" value="NTF2-like"/>
    <property type="match status" value="1"/>
</dbReference>
<dbReference type="EMBL" id="BOPV01000001">
    <property type="protein sequence ID" value="GIL38182.1"/>
    <property type="molecule type" value="Genomic_DNA"/>
</dbReference>
<dbReference type="Gene3D" id="3.10.450.50">
    <property type="match status" value="1"/>
</dbReference>
<reference evidence="2" key="1">
    <citation type="submission" date="2021-02" db="EMBL/GenBank/DDBJ databases">
        <title>Genome sequence of Rhodospirillales sp. strain TMPK1 isolated from soil.</title>
        <authorList>
            <person name="Nakai R."/>
            <person name="Kusada H."/>
            <person name="Tamaki H."/>
        </authorList>
    </citation>
    <scope>NUCLEOTIDE SEQUENCE</scope>
    <source>
        <strain evidence="2">TMPK1</strain>
    </source>
</reference>
<keyword evidence="3" id="KW-1185">Reference proteome</keyword>
<proteinExistence type="predicted"/>
<sequence length="184" mass="20145">MQISTMLRPLLLGLTLAGGPALAQTTPAPTPPPFEAKASDVATPEAIVTALYDVISGPVGQARDWDRFRSLFADGARLVPAGARPDGTSGYRVMTPEDYITRGAKSLVESGFTEREIHRVVESYGPVVHVFSTYEARHNGEKDPFARGINSIQLVNDGKRWYVLTIFWSAETDKQKVPAKYLPK</sequence>
<comment type="caution">
    <text evidence="2">The sequence shown here is derived from an EMBL/GenBank/DDBJ whole genome shotgun (WGS) entry which is preliminary data.</text>
</comment>
<gene>
    <name evidence="2" type="ORF">TMPK1_04190</name>
</gene>
<feature type="signal peptide" evidence="1">
    <location>
        <begin position="1"/>
        <end position="23"/>
    </location>
</feature>
<name>A0A8S8X8D4_9PROT</name>
<accession>A0A8S8X8D4</accession>
<dbReference type="Proteomes" id="UP000681075">
    <property type="component" value="Unassembled WGS sequence"/>
</dbReference>
<evidence type="ECO:0000256" key="1">
    <source>
        <dbReference type="SAM" id="SignalP"/>
    </source>
</evidence>
<dbReference type="AlphaFoldDB" id="A0A8S8X8D4"/>
<protein>
    <recommendedName>
        <fullName evidence="4">Nuclear transport factor 2 family protein</fullName>
    </recommendedName>
</protein>
<evidence type="ECO:0000313" key="3">
    <source>
        <dbReference type="Proteomes" id="UP000681075"/>
    </source>
</evidence>
<feature type="chain" id="PRO_5035897388" description="Nuclear transport factor 2 family protein" evidence="1">
    <location>
        <begin position="24"/>
        <end position="184"/>
    </location>
</feature>
<dbReference type="CDD" id="cd00531">
    <property type="entry name" value="NTF2_like"/>
    <property type="match status" value="1"/>
</dbReference>
<keyword evidence="1" id="KW-0732">Signal</keyword>
<evidence type="ECO:0000313" key="2">
    <source>
        <dbReference type="EMBL" id="GIL38182.1"/>
    </source>
</evidence>
<dbReference type="InterPro" id="IPR032710">
    <property type="entry name" value="NTF2-like_dom_sf"/>
</dbReference>
<dbReference type="RefSeq" id="WP_420241147.1">
    <property type="nucleotide sequence ID" value="NZ_BOPV01000001.1"/>
</dbReference>